<dbReference type="OrthoDB" id="10303985at2759"/>
<dbReference type="SUPFAM" id="SSF54637">
    <property type="entry name" value="Thioesterase/thiol ester dehydrase-isomerase"/>
    <property type="match status" value="1"/>
</dbReference>
<reference evidence="2 3" key="1">
    <citation type="submission" date="2009-11" db="EMBL/GenBank/DDBJ databases">
        <title>Annotation of Allomyces macrogynus ATCC 38327.</title>
        <authorList>
            <consortium name="The Broad Institute Genome Sequencing Platform"/>
            <person name="Russ C."/>
            <person name="Cuomo C."/>
            <person name="Burger G."/>
            <person name="Gray M.W."/>
            <person name="Holland P.W.H."/>
            <person name="King N."/>
            <person name="Lang F.B.F."/>
            <person name="Roger A.J."/>
            <person name="Ruiz-Trillo I."/>
            <person name="Young S.K."/>
            <person name="Zeng Q."/>
            <person name="Gargeya S."/>
            <person name="Fitzgerald M."/>
            <person name="Haas B."/>
            <person name="Abouelleil A."/>
            <person name="Alvarado L."/>
            <person name="Arachchi H.M."/>
            <person name="Berlin A."/>
            <person name="Chapman S.B."/>
            <person name="Gearin G."/>
            <person name="Goldberg J."/>
            <person name="Griggs A."/>
            <person name="Gujja S."/>
            <person name="Hansen M."/>
            <person name="Heiman D."/>
            <person name="Howarth C."/>
            <person name="Larimer J."/>
            <person name="Lui A."/>
            <person name="MacDonald P.J.P."/>
            <person name="McCowen C."/>
            <person name="Montmayeur A."/>
            <person name="Murphy C."/>
            <person name="Neiman D."/>
            <person name="Pearson M."/>
            <person name="Priest M."/>
            <person name="Roberts A."/>
            <person name="Saif S."/>
            <person name="Shea T."/>
            <person name="Sisk P."/>
            <person name="Stolte C."/>
            <person name="Sykes S."/>
            <person name="Wortman J."/>
            <person name="Nusbaum C."/>
            <person name="Birren B."/>
        </authorList>
    </citation>
    <scope>NUCLEOTIDE SEQUENCE [LARGE SCALE GENOMIC DNA]</scope>
    <source>
        <strain evidence="2 3">ATCC 38327</strain>
    </source>
</reference>
<dbReference type="InterPro" id="IPR029069">
    <property type="entry name" value="HotDog_dom_sf"/>
</dbReference>
<dbReference type="VEuPathDB" id="FungiDB:AMAG_14560"/>
<dbReference type="Gene3D" id="3.10.129.10">
    <property type="entry name" value="Hotdog Thioesterase"/>
    <property type="match status" value="1"/>
</dbReference>
<dbReference type="Proteomes" id="UP000054350">
    <property type="component" value="Unassembled WGS sequence"/>
</dbReference>
<organism evidence="2 3">
    <name type="scientific">Allomyces macrogynus (strain ATCC 38327)</name>
    <name type="common">Allomyces javanicus var. macrogynus</name>
    <dbReference type="NCBI Taxonomy" id="578462"/>
    <lineage>
        <taxon>Eukaryota</taxon>
        <taxon>Fungi</taxon>
        <taxon>Fungi incertae sedis</taxon>
        <taxon>Blastocladiomycota</taxon>
        <taxon>Blastocladiomycetes</taxon>
        <taxon>Blastocladiales</taxon>
        <taxon>Blastocladiaceae</taxon>
        <taxon>Allomyces</taxon>
    </lineage>
</organism>
<dbReference type="EMBL" id="GG745366">
    <property type="protein sequence ID" value="KNE70428.1"/>
    <property type="molecule type" value="Genomic_DNA"/>
</dbReference>
<name>A0A0L0T6J9_ALLM3</name>
<evidence type="ECO:0000313" key="3">
    <source>
        <dbReference type="Proteomes" id="UP000054350"/>
    </source>
</evidence>
<feature type="domain" description="Thioesterase" evidence="1">
    <location>
        <begin position="99"/>
        <end position="185"/>
    </location>
</feature>
<accession>A0A0L0T6J9</accession>
<proteinExistence type="predicted"/>
<evidence type="ECO:0000259" key="1">
    <source>
        <dbReference type="Pfam" id="PF03061"/>
    </source>
</evidence>
<reference evidence="3" key="2">
    <citation type="submission" date="2009-11" db="EMBL/GenBank/DDBJ databases">
        <title>The Genome Sequence of Allomyces macrogynus strain ATCC 38327.</title>
        <authorList>
            <consortium name="The Broad Institute Genome Sequencing Platform"/>
            <person name="Russ C."/>
            <person name="Cuomo C."/>
            <person name="Shea T."/>
            <person name="Young S.K."/>
            <person name="Zeng Q."/>
            <person name="Koehrsen M."/>
            <person name="Haas B."/>
            <person name="Borodovsky M."/>
            <person name="Guigo R."/>
            <person name="Alvarado L."/>
            <person name="Berlin A."/>
            <person name="Borenstein D."/>
            <person name="Chen Z."/>
            <person name="Engels R."/>
            <person name="Freedman E."/>
            <person name="Gellesch M."/>
            <person name="Goldberg J."/>
            <person name="Griggs A."/>
            <person name="Gujja S."/>
            <person name="Heiman D."/>
            <person name="Hepburn T."/>
            <person name="Howarth C."/>
            <person name="Jen D."/>
            <person name="Larson L."/>
            <person name="Lewis B."/>
            <person name="Mehta T."/>
            <person name="Park D."/>
            <person name="Pearson M."/>
            <person name="Roberts A."/>
            <person name="Saif S."/>
            <person name="Shenoy N."/>
            <person name="Sisk P."/>
            <person name="Stolte C."/>
            <person name="Sykes S."/>
            <person name="Walk T."/>
            <person name="White J."/>
            <person name="Yandava C."/>
            <person name="Burger G."/>
            <person name="Gray M.W."/>
            <person name="Holland P.W.H."/>
            <person name="King N."/>
            <person name="Lang F.B.F."/>
            <person name="Roger A.J."/>
            <person name="Ruiz-Trillo I."/>
            <person name="Lander E."/>
            <person name="Nusbaum C."/>
        </authorList>
    </citation>
    <scope>NUCLEOTIDE SEQUENCE [LARGE SCALE GENOMIC DNA]</scope>
    <source>
        <strain evidence="3">ATCC 38327</strain>
    </source>
</reference>
<dbReference type="AlphaFoldDB" id="A0A0L0T6J9"/>
<gene>
    <name evidence="2" type="ORF">AMAG_14560</name>
</gene>
<dbReference type="Pfam" id="PF03061">
    <property type="entry name" value="4HBT"/>
    <property type="match status" value="1"/>
</dbReference>
<sequence length="203" mass="21033">MTLDNKPADLVAAAADAATAAAAAAKTAPATTGAVTTATKPVLHLTQAQIASTHSFFRDNFGFAAATHARLTIHPDATATIHLLRTDLPLHYGGRSGEQVLNGCVIAGLYDMIVGSLAHSLGAHPEGIDDGVRNNAATMNVSVNFMRPCPLELPVVMSARVDSVARRAGIVYVSAEMKDAQGRTCSVCTGIAKYAPRPKAVMA</sequence>
<evidence type="ECO:0000313" key="2">
    <source>
        <dbReference type="EMBL" id="KNE70428.1"/>
    </source>
</evidence>
<keyword evidence="3" id="KW-1185">Reference proteome</keyword>
<protein>
    <recommendedName>
        <fullName evidence="1">Thioesterase domain-containing protein</fullName>
    </recommendedName>
</protein>
<dbReference type="InterPro" id="IPR006683">
    <property type="entry name" value="Thioestr_dom"/>
</dbReference>